<dbReference type="Pfam" id="PF01535">
    <property type="entry name" value="PPR"/>
    <property type="match status" value="2"/>
</dbReference>
<dbReference type="InterPro" id="IPR011990">
    <property type="entry name" value="TPR-like_helical_dom_sf"/>
</dbReference>
<evidence type="ECO:0008006" key="3">
    <source>
        <dbReference type="Google" id="ProtNLM"/>
    </source>
</evidence>
<keyword evidence="2" id="KW-1185">Reference proteome</keyword>
<dbReference type="InterPro" id="IPR002885">
    <property type="entry name" value="PPR_rpt"/>
</dbReference>
<sequence length="91" mass="9713">AASLLRHMAVAQVLPDLVCLSICISSCEKAGLWEQAVGLLRRLPTLRLLPDAVSFNAAISACEKSGQLLDGVKWQRALDLLSVMACGPQPL</sequence>
<proteinExistence type="predicted"/>
<dbReference type="Proteomes" id="UP000654075">
    <property type="component" value="Unassembled WGS sequence"/>
</dbReference>
<feature type="non-terminal residue" evidence="1">
    <location>
        <position position="1"/>
    </location>
</feature>
<evidence type="ECO:0000313" key="2">
    <source>
        <dbReference type="Proteomes" id="UP000654075"/>
    </source>
</evidence>
<feature type="non-terminal residue" evidence="1">
    <location>
        <position position="91"/>
    </location>
</feature>
<name>A0A813EAM0_POLGL</name>
<protein>
    <recommendedName>
        <fullName evidence="3">Pentatricopeptide repeat-containing protein, mitochondrial</fullName>
    </recommendedName>
</protein>
<dbReference type="Gene3D" id="1.25.40.10">
    <property type="entry name" value="Tetratricopeptide repeat domain"/>
    <property type="match status" value="1"/>
</dbReference>
<dbReference type="EMBL" id="CAJNNV010009561">
    <property type="protein sequence ID" value="CAE8597531.1"/>
    <property type="molecule type" value="Genomic_DNA"/>
</dbReference>
<gene>
    <name evidence="1" type="ORF">PGLA1383_LOCUS15973</name>
</gene>
<comment type="caution">
    <text evidence="1">The sequence shown here is derived from an EMBL/GenBank/DDBJ whole genome shotgun (WGS) entry which is preliminary data.</text>
</comment>
<accession>A0A813EAM0</accession>
<dbReference type="AlphaFoldDB" id="A0A813EAM0"/>
<organism evidence="1 2">
    <name type="scientific">Polarella glacialis</name>
    <name type="common">Dinoflagellate</name>
    <dbReference type="NCBI Taxonomy" id="89957"/>
    <lineage>
        <taxon>Eukaryota</taxon>
        <taxon>Sar</taxon>
        <taxon>Alveolata</taxon>
        <taxon>Dinophyceae</taxon>
        <taxon>Suessiales</taxon>
        <taxon>Suessiaceae</taxon>
        <taxon>Polarella</taxon>
    </lineage>
</organism>
<evidence type="ECO:0000313" key="1">
    <source>
        <dbReference type="EMBL" id="CAE8597531.1"/>
    </source>
</evidence>
<reference evidence="1" key="1">
    <citation type="submission" date="2021-02" db="EMBL/GenBank/DDBJ databases">
        <authorList>
            <person name="Dougan E. K."/>
            <person name="Rhodes N."/>
            <person name="Thang M."/>
            <person name="Chan C."/>
        </authorList>
    </citation>
    <scope>NUCLEOTIDE SEQUENCE</scope>
</reference>